<feature type="region of interest" description="Disordered" evidence="1">
    <location>
        <begin position="95"/>
        <end position="120"/>
    </location>
</feature>
<evidence type="ECO:0000313" key="2">
    <source>
        <dbReference type="EMBL" id="KAE8727506.1"/>
    </source>
</evidence>
<dbReference type="Proteomes" id="UP000436088">
    <property type="component" value="Unassembled WGS sequence"/>
</dbReference>
<evidence type="ECO:0000256" key="1">
    <source>
        <dbReference type="SAM" id="MobiDB-lite"/>
    </source>
</evidence>
<name>A0A6A3CFK1_HIBSY</name>
<sequence length="120" mass="12900">MQYLRQKPARPLSLLLSLLQEDGVSKFLFECNFLPLPEVGSEDGLVTPDSVLEPSGSTKTSSGSGACGEVSFNSTATTEIVRKKRSSLKACRPTCPPTVSGVSGSLINRRKKTPQRAPLY</sequence>
<dbReference type="AlphaFoldDB" id="A0A6A3CFK1"/>
<comment type="caution">
    <text evidence="2">The sequence shown here is derived from an EMBL/GenBank/DDBJ whole genome shotgun (WGS) entry which is preliminary data.</text>
</comment>
<reference evidence="2" key="1">
    <citation type="submission" date="2019-09" db="EMBL/GenBank/DDBJ databases">
        <title>Draft genome information of white flower Hibiscus syriacus.</title>
        <authorList>
            <person name="Kim Y.-M."/>
        </authorList>
    </citation>
    <scope>NUCLEOTIDE SEQUENCE [LARGE SCALE GENOMIC DNA]</scope>
    <source>
        <strain evidence="2">YM2019G1</strain>
    </source>
</reference>
<accession>A0A6A3CFK1</accession>
<proteinExistence type="predicted"/>
<organism evidence="2 3">
    <name type="scientific">Hibiscus syriacus</name>
    <name type="common">Rose of Sharon</name>
    <dbReference type="NCBI Taxonomy" id="106335"/>
    <lineage>
        <taxon>Eukaryota</taxon>
        <taxon>Viridiplantae</taxon>
        <taxon>Streptophyta</taxon>
        <taxon>Embryophyta</taxon>
        <taxon>Tracheophyta</taxon>
        <taxon>Spermatophyta</taxon>
        <taxon>Magnoliopsida</taxon>
        <taxon>eudicotyledons</taxon>
        <taxon>Gunneridae</taxon>
        <taxon>Pentapetalae</taxon>
        <taxon>rosids</taxon>
        <taxon>malvids</taxon>
        <taxon>Malvales</taxon>
        <taxon>Malvaceae</taxon>
        <taxon>Malvoideae</taxon>
        <taxon>Hibiscus</taxon>
    </lineage>
</organism>
<dbReference type="EMBL" id="VEPZ02000307">
    <property type="protein sequence ID" value="KAE8727506.1"/>
    <property type="molecule type" value="Genomic_DNA"/>
</dbReference>
<keyword evidence="3" id="KW-1185">Reference proteome</keyword>
<protein>
    <submittedName>
        <fullName evidence="2">Disease resistance protein</fullName>
    </submittedName>
</protein>
<gene>
    <name evidence="2" type="ORF">F3Y22_tig00005459pilonHSYRG00182</name>
</gene>
<evidence type="ECO:0000313" key="3">
    <source>
        <dbReference type="Proteomes" id="UP000436088"/>
    </source>
</evidence>